<feature type="domain" description="DUF4246" evidence="3">
    <location>
        <begin position="90"/>
        <end position="158"/>
    </location>
</feature>
<dbReference type="STRING" id="1093900.A0A507BII7"/>
<dbReference type="AlphaFoldDB" id="A0A507BII7"/>
<evidence type="ECO:0000259" key="3">
    <source>
        <dbReference type="Pfam" id="PF21666"/>
    </source>
</evidence>
<dbReference type="GeneID" id="41971496"/>
<protein>
    <submittedName>
        <fullName evidence="4">Uncharacterized protein</fullName>
    </submittedName>
</protein>
<comment type="caution">
    <text evidence="4">The sequence shown here is derived from an EMBL/GenBank/DDBJ whole genome shotgun (WGS) entry which is preliminary data.</text>
</comment>
<evidence type="ECO:0000313" key="5">
    <source>
        <dbReference type="Proteomes" id="UP000319257"/>
    </source>
</evidence>
<feature type="domain" description="DUF4246" evidence="2">
    <location>
        <begin position="181"/>
        <end position="604"/>
    </location>
</feature>
<evidence type="ECO:0000259" key="2">
    <source>
        <dbReference type="Pfam" id="PF14033"/>
    </source>
</evidence>
<dbReference type="EMBL" id="SKBQ01000018">
    <property type="protein sequence ID" value="TPX16400.1"/>
    <property type="molecule type" value="Genomic_DNA"/>
</dbReference>
<feature type="region of interest" description="Disordered" evidence="1">
    <location>
        <begin position="30"/>
        <end position="54"/>
    </location>
</feature>
<dbReference type="InterPro" id="IPR025340">
    <property type="entry name" value="DUF4246"/>
</dbReference>
<accession>A0A507BII7</accession>
<name>A0A507BII7_9PEZI</name>
<dbReference type="InParanoid" id="A0A507BII7"/>
<evidence type="ECO:0000313" key="4">
    <source>
        <dbReference type="EMBL" id="TPX16400.1"/>
    </source>
</evidence>
<dbReference type="Pfam" id="PF14033">
    <property type="entry name" value="DUF4246"/>
    <property type="match status" value="1"/>
</dbReference>
<dbReference type="RefSeq" id="XP_030998111.1">
    <property type="nucleotide sequence ID" value="XM_031138417.1"/>
</dbReference>
<evidence type="ECO:0000256" key="1">
    <source>
        <dbReference type="SAM" id="MobiDB-lite"/>
    </source>
</evidence>
<dbReference type="PANTHER" id="PTHR33119">
    <property type="entry name" value="IFI3P"/>
    <property type="match status" value="1"/>
</dbReference>
<dbReference type="Pfam" id="PF21666">
    <property type="entry name" value="DUF4246_N"/>
    <property type="match status" value="1"/>
</dbReference>
<dbReference type="PANTHER" id="PTHR33119:SF1">
    <property type="entry name" value="FE2OG DIOXYGENASE DOMAIN-CONTAINING PROTEIN"/>
    <property type="match status" value="1"/>
</dbReference>
<reference evidence="4 5" key="1">
    <citation type="submission" date="2019-06" db="EMBL/GenBank/DDBJ databases">
        <title>Draft genome sequence of the filamentous fungus Phialemoniopsis curvata isolated from diesel fuel.</title>
        <authorList>
            <person name="Varaljay V.A."/>
            <person name="Lyon W.J."/>
            <person name="Crouch A.L."/>
            <person name="Drake C.E."/>
            <person name="Hollomon J.M."/>
            <person name="Nadeau L.J."/>
            <person name="Nunn H.S."/>
            <person name="Stevenson B.S."/>
            <person name="Bojanowski C.L."/>
            <person name="Crookes-Goodson W.J."/>
        </authorList>
    </citation>
    <scope>NUCLEOTIDE SEQUENCE [LARGE SCALE GENOMIC DNA]</scope>
    <source>
        <strain evidence="4 5">D216</strain>
    </source>
</reference>
<dbReference type="InterPro" id="IPR049192">
    <property type="entry name" value="DUF4246_C"/>
</dbReference>
<dbReference type="Proteomes" id="UP000319257">
    <property type="component" value="Unassembled WGS sequence"/>
</dbReference>
<gene>
    <name evidence="4" type="ORF">E0L32_004049</name>
</gene>
<organism evidence="4 5">
    <name type="scientific">Thyridium curvatum</name>
    <dbReference type="NCBI Taxonomy" id="1093900"/>
    <lineage>
        <taxon>Eukaryota</taxon>
        <taxon>Fungi</taxon>
        <taxon>Dikarya</taxon>
        <taxon>Ascomycota</taxon>
        <taxon>Pezizomycotina</taxon>
        <taxon>Sordariomycetes</taxon>
        <taxon>Sordariomycetidae</taxon>
        <taxon>Thyridiales</taxon>
        <taxon>Thyridiaceae</taxon>
        <taxon>Thyridium</taxon>
    </lineage>
</organism>
<sequence>MTRHILTPSGRCFTCDKIKAADVYSSKGDVGPPFFGPNHPKDPKTRAQRKTRGDKKSVAAQMFENVALVASRALGKGSAAAGPSAERVSLPGFGLPADHDPNCVKAFPHAIGDMSVLQSLGVSYRERRMMAFIGSITDKPEWERKVFDESIVAKWKEEAMSMTAPTEDDNFDDQDDVFLSEKMFQNCILELQDKATRFKETGLINTIDAEVTVVKSDTNVSPDLAAALKSAVKVLEDVPESFKDWHPRSDNLVLDLLHPSLFPVVYGQSYVLPSEKITLQSWNSYESTPELVPGFQKSEEDRPFGSLPIGWGSYQWLPTDIKWTEAGPSIAGYINNLHPEEHKVLYPVLEKFVGAAVPMWEECLSWWSDRRRQKFSRTDDEEDYYLPEGAAYDIPEDNDGDDYKWTDEYEEWWTQHRIIKFREPDDFKPFAEQVDLSARLDFTREFPDGLQVIFKLANIHLTPEKPRYGGGTWHIEGALNERIAATALFYYDEDNITESRLAFRQGIDSEHLIMIPEQSAHTSLEKYLGVEQDGNPIQNLGTVLTRPGRMLAFPNALQHKVQPFELADPKRPGHRKILAMFLIDPYRRVLSTANVPPQRRDWWAPQVRSVPAFARLPLEIFEHIMSFVEFPLSWEWAVETREALMDERSAMTGKVEEEMNENAISFCEH</sequence>
<proteinExistence type="predicted"/>
<dbReference type="InterPro" id="IPR049207">
    <property type="entry name" value="DUF4246_N"/>
</dbReference>
<keyword evidence="5" id="KW-1185">Reference proteome</keyword>
<dbReference type="OrthoDB" id="415532at2759"/>